<proteinExistence type="predicted"/>
<organism evidence="1 2">
    <name type="scientific">Corchorus olitorius</name>
    <dbReference type="NCBI Taxonomy" id="93759"/>
    <lineage>
        <taxon>Eukaryota</taxon>
        <taxon>Viridiplantae</taxon>
        <taxon>Streptophyta</taxon>
        <taxon>Embryophyta</taxon>
        <taxon>Tracheophyta</taxon>
        <taxon>Spermatophyta</taxon>
        <taxon>Magnoliopsida</taxon>
        <taxon>eudicotyledons</taxon>
        <taxon>Gunneridae</taxon>
        <taxon>Pentapetalae</taxon>
        <taxon>rosids</taxon>
        <taxon>malvids</taxon>
        <taxon>Malvales</taxon>
        <taxon>Malvaceae</taxon>
        <taxon>Grewioideae</taxon>
        <taxon>Apeibeae</taxon>
        <taxon>Corchorus</taxon>
    </lineage>
</organism>
<evidence type="ECO:0000313" key="2">
    <source>
        <dbReference type="Proteomes" id="UP000187203"/>
    </source>
</evidence>
<comment type="caution">
    <text evidence="1">The sequence shown here is derived from an EMBL/GenBank/DDBJ whole genome shotgun (WGS) entry which is preliminary data.</text>
</comment>
<protein>
    <submittedName>
        <fullName evidence="1">Uncharacterized protein</fullName>
    </submittedName>
</protein>
<dbReference type="AlphaFoldDB" id="A0A1R3JJR9"/>
<gene>
    <name evidence="1" type="ORF">COLO4_16094</name>
</gene>
<name>A0A1R3JJR9_9ROSI</name>
<keyword evidence="2" id="KW-1185">Reference proteome</keyword>
<evidence type="ECO:0000313" key="1">
    <source>
        <dbReference type="EMBL" id="OMO95017.1"/>
    </source>
</evidence>
<dbReference type="EMBL" id="AWUE01015911">
    <property type="protein sequence ID" value="OMO95017.1"/>
    <property type="molecule type" value="Genomic_DNA"/>
</dbReference>
<sequence length="37" mass="4464">MAPPETFEAQVRREISVKRPSKLRRQFSRPWDGTLHR</sequence>
<reference evidence="2" key="1">
    <citation type="submission" date="2013-09" db="EMBL/GenBank/DDBJ databases">
        <title>Corchorus olitorius genome sequencing.</title>
        <authorList>
            <person name="Alam M."/>
            <person name="Haque M.S."/>
            <person name="Islam M.S."/>
            <person name="Emdad E.M."/>
            <person name="Islam M.M."/>
            <person name="Ahmed B."/>
            <person name="Halim A."/>
            <person name="Hossen Q.M.M."/>
            <person name="Hossain M.Z."/>
            <person name="Ahmed R."/>
            <person name="Khan M.M."/>
            <person name="Islam R."/>
            <person name="Rashid M.M."/>
            <person name="Khan S.A."/>
            <person name="Rahman M.S."/>
            <person name="Alam M."/>
            <person name="Yahiya A.S."/>
            <person name="Khan M.S."/>
            <person name="Azam M.S."/>
            <person name="Haque T."/>
            <person name="Lashkar M.Z.H."/>
            <person name="Akhand A.I."/>
            <person name="Morshed G."/>
            <person name="Roy S."/>
            <person name="Uddin K.S."/>
            <person name="Rabeya T."/>
            <person name="Hossain A.S."/>
            <person name="Chowdhury A."/>
            <person name="Snigdha A.R."/>
            <person name="Mortoza M.S."/>
            <person name="Matin S.A."/>
            <person name="Hoque S.M.E."/>
            <person name="Islam M.K."/>
            <person name="Roy D.K."/>
            <person name="Haider R."/>
            <person name="Moosa M.M."/>
            <person name="Elias S.M."/>
            <person name="Hasan A.M."/>
            <person name="Jahan S."/>
            <person name="Shafiuddin M."/>
            <person name="Mahmood N."/>
            <person name="Shommy N.S."/>
        </authorList>
    </citation>
    <scope>NUCLEOTIDE SEQUENCE [LARGE SCALE GENOMIC DNA]</scope>
    <source>
        <strain evidence="2">cv. O-4</strain>
    </source>
</reference>
<accession>A0A1R3JJR9</accession>
<dbReference type="Proteomes" id="UP000187203">
    <property type="component" value="Unassembled WGS sequence"/>
</dbReference>